<feature type="domain" description="Thiolase C-terminal" evidence="11">
    <location>
        <begin position="285"/>
        <end position="403"/>
    </location>
</feature>
<dbReference type="EMBL" id="KP737856">
    <property type="protein sequence ID" value="ALC74398.1"/>
    <property type="molecule type" value="Genomic_DNA"/>
</dbReference>
<evidence type="ECO:0000256" key="3">
    <source>
        <dbReference type="ARBA" id="ARBA00022679"/>
    </source>
</evidence>
<dbReference type="CDD" id="cd00751">
    <property type="entry name" value="thiolase"/>
    <property type="match status" value="1"/>
</dbReference>
<feature type="active site" description="Proton acceptor" evidence="7">
    <location>
        <position position="361"/>
    </location>
</feature>
<dbReference type="InterPro" id="IPR002155">
    <property type="entry name" value="Thiolase"/>
</dbReference>
<dbReference type="InterPro" id="IPR020617">
    <property type="entry name" value="Thiolase_C"/>
</dbReference>
<dbReference type="PROSITE" id="PS00098">
    <property type="entry name" value="THIOLASE_1"/>
    <property type="match status" value="1"/>
</dbReference>
<keyword evidence="3 8" id="KW-0808">Transferase</keyword>
<dbReference type="InterPro" id="IPR020615">
    <property type="entry name" value="Thiolase_acyl_enz_int_AS"/>
</dbReference>
<feature type="active site" description="Acyl-thioester intermediate" evidence="7">
    <location>
        <position position="101"/>
    </location>
</feature>
<dbReference type="EC" id="2.3.1.9" evidence="2"/>
<keyword evidence="4 8" id="KW-0012">Acyltransferase</keyword>
<evidence type="ECO:0000256" key="2">
    <source>
        <dbReference type="ARBA" id="ARBA00012705"/>
    </source>
</evidence>
<protein>
    <recommendedName>
        <fullName evidence="6">Probable acetyl-CoA acetyltransferase</fullName>
        <ecNumber evidence="2">2.3.1.9</ecNumber>
    </recommendedName>
    <alternativeName>
        <fullName evidence="5">Acetoacetyl-CoA thiolase</fullName>
    </alternativeName>
</protein>
<proteinExistence type="inferred from homology"/>
<dbReference type="Pfam" id="PF02803">
    <property type="entry name" value="Thiolase_C"/>
    <property type="match status" value="1"/>
</dbReference>
<dbReference type="SUPFAM" id="SSF53901">
    <property type="entry name" value="Thiolase-like"/>
    <property type="match status" value="2"/>
</dbReference>
<evidence type="ECO:0000256" key="4">
    <source>
        <dbReference type="ARBA" id="ARBA00023315"/>
    </source>
</evidence>
<evidence type="ECO:0000256" key="1">
    <source>
        <dbReference type="ARBA" id="ARBA00010982"/>
    </source>
</evidence>
<dbReference type="PIRSF" id="PIRSF000429">
    <property type="entry name" value="Ac-CoA_Ac_transf"/>
    <property type="match status" value="1"/>
</dbReference>
<evidence type="ECO:0000259" key="11">
    <source>
        <dbReference type="Pfam" id="PF02803"/>
    </source>
</evidence>
<dbReference type="Gene3D" id="3.40.47.10">
    <property type="match status" value="2"/>
</dbReference>
<evidence type="ECO:0000256" key="9">
    <source>
        <dbReference type="SAM" id="MobiDB-lite"/>
    </source>
</evidence>
<dbReference type="Pfam" id="PF00108">
    <property type="entry name" value="Thiolase_N"/>
    <property type="match status" value="1"/>
</dbReference>
<dbReference type="InterPro" id="IPR020616">
    <property type="entry name" value="Thiolase_N"/>
</dbReference>
<feature type="domain" description="Thiolase N-terminal" evidence="10">
    <location>
        <begin position="26"/>
        <end position="272"/>
    </location>
</feature>
<organism evidence="12">
    <name type="scientific">Streptomyces sp. CNQ431</name>
    <dbReference type="NCBI Taxonomy" id="1571532"/>
    <lineage>
        <taxon>Bacteria</taxon>
        <taxon>Bacillati</taxon>
        <taxon>Actinomycetota</taxon>
        <taxon>Actinomycetes</taxon>
        <taxon>Kitasatosporales</taxon>
        <taxon>Streptomycetaceae</taxon>
        <taxon>Streptomyces</taxon>
    </lineage>
</organism>
<gene>
    <name evidence="12" type="primary">enccJ</name>
</gene>
<dbReference type="PANTHER" id="PTHR18919:SF107">
    <property type="entry name" value="ACETYL-COA ACETYLTRANSFERASE, CYTOSOLIC"/>
    <property type="match status" value="1"/>
</dbReference>
<evidence type="ECO:0000259" key="10">
    <source>
        <dbReference type="Pfam" id="PF00108"/>
    </source>
</evidence>
<feature type="region of interest" description="Disordered" evidence="9">
    <location>
        <begin position="130"/>
        <end position="149"/>
    </location>
</feature>
<reference evidence="12" key="1">
    <citation type="submission" date="2015-01" db="EMBL/GenBank/DDBJ databases">
        <authorList>
            <person name="Xiang T."/>
            <person name="Song Y."/>
            <person name="Huang L."/>
            <person name="Wang B."/>
            <person name="Wu P."/>
        </authorList>
    </citation>
    <scope>NUCLEOTIDE SEQUENCE</scope>
    <source>
        <strain evidence="12">CNQ431</strain>
    </source>
</reference>
<accession>A0A0M5JDU7</accession>
<sequence>MSEEKRMTSGATYRDAAIPLAALWTSPFARWGGALSHISSLDLAVAATSRALSERGLDRDTIEGMVLGWTVPQPAIFYGATTLASRLGMPQVSGPMLNQACATSVAALHQAAAAVGTGVGPQLIVTTDRTSNGPDLSWPSPAGSEQGPVRENWVRDSFSRDPVTGQSMLTTAEAVAAECGFTRDDLDALAVLRSEQYTAALSDDRTFQRDFMVGIEIEQDELGTVRLLADEGVRPVTVDSAGQLPTVRPGGVHTAATQTHPADGTAGALVTTTPRAREFTGRGPIVRLVASGFARVEPARMPKALVPAAQAALHAAGLKIDTMDAISTHNPFAVNDLYFARETGVTLEAMNASGCSLLFGHPQGPTGLRTVTELAHVLKARGGGLGLFTGCAAGDTAAALIIEVTD</sequence>
<dbReference type="InterPro" id="IPR016039">
    <property type="entry name" value="Thiolase-like"/>
</dbReference>
<evidence type="ECO:0000256" key="7">
    <source>
        <dbReference type="PIRSR" id="PIRSR000429-1"/>
    </source>
</evidence>
<evidence type="ECO:0000256" key="5">
    <source>
        <dbReference type="ARBA" id="ARBA00030755"/>
    </source>
</evidence>
<evidence type="ECO:0000256" key="6">
    <source>
        <dbReference type="ARBA" id="ARBA00040529"/>
    </source>
</evidence>
<feature type="active site" description="Proton acceptor" evidence="7">
    <location>
        <position position="391"/>
    </location>
</feature>
<evidence type="ECO:0000256" key="8">
    <source>
        <dbReference type="RuleBase" id="RU003557"/>
    </source>
</evidence>
<name>A0A0M5JDU7_9ACTN</name>
<comment type="similarity">
    <text evidence="1 8">Belongs to the thiolase-like superfamily. Thiolase family.</text>
</comment>
<evidence type="ECO:0000313" key="12">
    <source>
        <dbReference type="EMBL" id="ALC74398.1"/>
    </source>
</evidence>
<dbReference type="AlphaFoldDB" id="A0A0M5JDU7"/>
<dbReference type="GO" id="GO:0003985">
    <property type="term" value="F:acetyl-CoA C-acetyltransferase activity"/>
    <property type="evidence" value="ECO:0007669"/>
    <property type="project" value="UniProtKB-EC"/>
</dbReference>
<dbReference type="PANTHER" id="PTHR18919">
    <property type="entry name" value="ACETYL-COA C-ACYLTRANSFERASE"/>
    <property type="match status" value="1"/>
</dbReference>